<organism evidence="1">
    <name type="scientific">uncultured marine crenarchaeote HF4000_ANIW137N13</name>
    <dbReference type="NCBI Taxonomy" id="455575"/>
    <lineage>
        <taxon>Archaea</taxon>
        <taxon>Nitrososphaerota</taxon>
        <taxon>Nitrososphaeria</taxon>
        <taxon>Nitrosopumilales</taxon>
        <taxon>environmental samples</taxon>
    </lineage>
</organism>
<gene>
    <name evidence="1" type="ORF">ALOHA_HF4000ANIW137N13ctg1g21</name>
</gene>
<dbReference type="EMBL" id="EU016605">
    <property type="protein sequence ID" value="ABZ07643.1"/>
    <property type="molecule type" value="Genomic_DNA"/>
</dbReference>
<evidence type="ECO:0000313" key="1">
    <source>
        <dbReference type="EMBL" id="ABZ07643.1"/>
    </source>
</evidence>
<accession>B3T4Y4</accession>
<sequence>MLKMIYSFFKTMPRSSKPTTFTAAPIGRSSDFCIFGKNPDILKSELSRFMITQAYGVYFSKPVGGTVIIVYVPTLP</sequence>
<name>B3T4Y4_9ARCH</name>
<reference evidence="1" key="1">
    <citation type="journal article" date="2008" name="ISME J.">
        <title>Genomic patterns of recombination, clonal divergence and environment in marine microbial populations.</title>
        <authorList>
            <person name="Konstantinidis K.T."/>
            <person name="Delong E.F."/>
        </authorList>
    </citation>
    <scope>NUCLEOTIDE SEQUENCE</scope>
</reference>
<proteinExistence type="predicted"/>
<dbReference type="AlphaFoldDB" id="B3T4Y4"/>
<protein>
    <submittedName>
        <fullName evidence="1">Uncharacterized protein</fullName>
    </submittedName>
</protein>